<comment type="similarity">
    <text evidence="2">Belongs to the beta/gamma-crystallin family.</text>
</comment>
<dbReference type="Ensembl" id="ENSEEET00000033290.2">
    <property type="protein sequence ID" value="ENSEEEP00000032899.2"/>
    <property type="gene ID" value="ENSEEEG00000015651.2"/>
</dbReference>
<protein>
    <recommendedName>
        <fullName evidence="5">Beta/gamma crystallin 'Greek key' domain-containing protein</fullName>
    </recommendedName>
</protein>
<evidence type="ECO:0000256" key="2">
    <source>
        <dbReference type="ARBA" id="ARBA00009646"/>
    </source>
</evidence>
<feature type="domain" description="Beta/gamma crystallin 'Greek key'" evidence="5">
    <location>
        <begin position="135"/>
        <end position="178"/>
    </location>
</feature>
<accession>A0A4W4G9P6</accession>
<evidence type="ECO:0000259" key="5">
    <source>
        <dbReference type="PROSITE" id="PS50915"/>
    </source>
</evidence>
<reference evidence="6" key="4">
    <citation type="submission" date="2025-08" db="UniProtKB">
        <authorList>
            <consortium name="Ensembl"/>
        </authorList>
    </citation>
    <scope>IDENTIFICATION</scope>
</reference>
<keyword evidence="4" id="KW-0677">Repeat</keyword>
<evidence type="ECO:0000313" key="7">
    <source>
        <dbReference type="Proteomes" id="UP000314983"/>
    </source>
</evidence>
<dbReference type="SUPFAM" id="SSF49695">
    <property type="entry name" value="gamma-Crystallin-like"/>
    <property type="match status" value="1"/>
</dbReference>
<dbReference type="Gene3D" id="2.60.20.10">
    <property type="entry name" value="Crystallins"/>
    <property type="match status" value="2"/>
</dbReference>
<evidence type="ECO:0000313" key="6">
    <source>
        <dbReference type="Ensembl" id="ENSEEEP00000032899.2"/>
    </source>
</evidence>
<dbReference type="GO" id="GO:0002088">
    <property type="term" value="P:lens development in camera-type eye"/>
    <property type="evidence" value="ECO:0007669"/>
    <property type="project" value="TreeGrafter"/>
</dbReference>
<name>A0A4W4G9P6_ELEEL</name>
<dbReference type="AlphaFoldDB" id="A0A4W4G9P6"/>
<dbReference type="Proteomes" id="UP000314983">
    <property type="component" value="Chromosome 6"/>
</dbReference>
<dbReference type="SMART" id="SM00247">
    <property type="entry name" value="XTALbg"/>
    <property type="match status" value="2"/>
</dbReference>
<reference evidence="7" key="2">
    <citation type="journal article" date="2017" name="Sci. Adv.">
        <title>A tail of two voltages: Proteomic comparison of the three electric organs of the electric eel.</title>
        <authorList>
            <person name="Traeger L.L."/>
            <person name="Sabat G."/>
            <person name="Barrett-Wilt G.A."/>
            <person name="Wells G.B."/>
            <person name="Sussman M.R."/>
        </authorList>
    </citation>
    <scope>NUCLEOTIDE SEQUENCE [LARGE SCALE GENOMIC DNA]</scope>
</reference>
<dbReference type="InterPro" id="IPR011024">
    <property type="entry name" value="G_crystallin-like"/>
</dbReference>
<dbReference type="PRINTS" id="PR01367">
    <property type="entry name" value="BGCRYSTALLIN"/>
</dbReference>
<dbReference type="InterPro" id="IPR050252">
    <property type="entry name" value="Beta/Gamma-Crystallin"/>
</dbReference>
<keyword evidence="3" id="KW-0273">Eye lens protein</keyword>
<dbReference type="Pfam" id="PF00030">
    <property type="entry name" value="Crystall"/>
    <property type="match status" value="2"/>
</dbReference>
<dbReference type="FunFam" id="2.60.20.10:FF:000003">
    <property type="entry name" value="Crystallin gamma S"/>
    <property type="match status" value="1"/>
</dbReference>
<evidence type="ECO:0000256" key="4">
    <source>
        <dbReference type="ARBA" id="ARBA00022737"/>
    </source>
</evidence>
<sequence>MSFGFGQVIFYENRNFTGRSWECTSDCFDMAPHLSRCHSCRVESGCWMLYDRARFMGNEFFIKKGEYSDFWGMWGMNGWIRSCRMIPKYSGSHRMRIYEKENFMGQMMDISNDCDSFMERCSWPHGCRSCHVMDGHWLMYEYPNYKGRMWYFGPGEYRNLSRWWGIQSTRFMSMRRIMDSWY</sequence>
<comment type="function">
    <text evidence="1">Crystallins are the dominant structural components of the vertebrate eye lens.</text>
</comment>
<feature type="domain" description="Beta/gamma crystallin 'Greek key'" evidence="5">
    <location>
        <begin position="6"/>
        <end position="44"/>
    </location>
</feature>
<organism evidence="6 7">
    <name type="scientific">Electrophorus electricus</name>
    <name type="common">Electric eel</name>
    <name type="synonym">Gymnotus electricus</name>
    <dbReference type="NCBI Taxonomy" id="8005"/>
    <lineage>
        <taxon>Eukaryota</taxon>
        <taxon>Metazoa</taxon>
        <taxon>Chordata</taxon>
        <taxon>Craniata</taxon>
        <taxon>Vertebrata</taxon>
        <taxon>Euteleostomi</taxon>
        <taxon>Actinopterygii</taxon>
        <taxon>Neopterygii</taxon>
        <taxon>Teleostei</taxon>
        <taxon>Ostariophysi</taxon>
        <taxon>Gymnotiformes</taxon>
        <taxon>Gymnotoidei</taxon>
        <taxon>Gymnotidae</taxon>
        <taxon>Electrophorus</taxon>
    </lineage>
</organism>
<evidence type="ECO:0000256" key="3">
    <source>
        <dbReference type="ARBA" id="ARBA00022613"/>
    </source>
</evidence>
<evidence type="ECO:0000256" key="1">
    <source>
        <dbReference type="ARBA" id="ARBA00003689"/>
    </source>
</evidence>
<dbReference type="FunFam" id="2.60.20.10:FF:000001">
    <property type="entry name" value="Crystallin gamma S"/>
    <property type="match status" value="1"/>
</dbReference>
<dbReference type="InterPro" id="IPR001064">
    <property type="entry name" value="Beta/gamma_crystallin"/>
</dbReference>
<reference evidence="6" key="5">
    <citation type="submission" date="2025-09" db="UniProtKB">
        <authorList>
            <consortium name="Ensembl"/>
        </authorList>
    </citation>
    <scope>IDENTIFICATION</scope>
</reference>
<proteinExistence type="inferred from homology"/>
<feature type="domain" description="Beta/gamma crystallin 'Greek key'" evidence="5">
    <location>
        <begin position="45"/>
        <end position="87"/>
    </location>
</feature>
<dbReference type="GO" id="GO:0005212">
    <property type="term" value="F:structural constituent of eye lens"/>
    <property type="evidence" value="ECO:0007669"/>
    <property type="project" value="UniProtKB-KW"/>
</dbReference>
<dbReference type="PANTHER" id="PTHR11818">
    <property type="entry name" value="BETA/GAMMA CRYSTALLIN"/>
    <property type="match status" value="1"/>
</dbReference>
<reference evidence="7" key="1">
    <citation type="journal article" date="2014" name="Science">
        <title>Nonhuman genetics. Genomic basis for the convergent evolution of electric organs.</title>
        <authorList>
            <person name="Gallant J.R."/>
            <person name="Traeger L.L."/>
            <person name="Volkening J.D."/>
            <person name="Moffett H."/>
            <person name="Chen P.H."/>
            <person name="Novina C.D."/>
            <person name="Phillips G.N.Jr."/>
            <person name="Anand R."/>
            <person name="Wells G.B."/>
            <person name="Pinch M."/>
            <person name="Guth R."/>
            <person name="Unguez G.A."/>
            <person name="Albert J.S."/>
            <person name="Zakon H.H."/>
            <person name="Samanta M.P."/>
            <person name="Sussman M.R."/>
        </authorList>
    </citation>
    <scope>NUCLEOTIDE SEQUENCE [LARGE SCALE GENOMIC DNA]</scope>
</reference>
<dbReference type="PANTHER" id="PTHR11818:SF62">
    <property type="entry name" value="CRYGM2B PROTEIN-RELATED"/>
    <property type="match status" value="1"/>
</dbReference>
<dbReference type="GeneTree" id="ENSGT00940000163149"/>
<keyword evidence="7" id="KW-1185">Reference proteome</keyword>
<reference evidence="6" key="3">
    <citation type="submission" date="2020-05" db="EMBL/GenBank/DDBJ databases">
        <title>Electrophorus electricus (electric eel) genome, fEleEle1, primary haplotype.</title>
        <authorList>
            <person name="Myers G."/>
            <person name="Meyer A."/>
            <person name="Fedrigo O."/>
            <person name="Formenti G."/>
            <person name="Rhie A."/>
            <person name="Tracey A."/>
            <person name="Sims Y."/>
            <person name="Jarvis E.D."/>
        </authorList>
    </citation>
    <scope>NUCLEOTIDE SEQUENCE [LARGE SCALE GENOMIC DNA]</scope>
</reference>
<dbReference type="PROSITE" id="PS50915">
    <property type="entry name" value="CRYSTALLIN_BETA_GAMMA"/>
    <property type="match status" value="3"/>
</dbReference>
<dbReference type="GO" id="GO:0007601">
    <property type="term" value="P:visual perception"/>
    <property type="evidence" value="ECO:0007669"/>
    <property type="project" value="TreeGrafter"/>
</dbReference>